<evidence type="ECO:0000313" key="2">
    <source>
        <dbReference type="Proteomes" id="UP000316429"/>
    </source>
</evidence>
<protein>
    <submittedName>
        <fullName evidence="1">Uncharacterized protein</fullName>
    </submittedName>
</protein>
<keyword evidence="2" id="KW-1185">Reference proteome</keyword>
<organism evidence="1 2">
    <name type="scientific">Rhizobium glycinendophyticum</name>
    <dbReference type="NCBI Taxonomy" id="2589807"/>
    <lineage>
        <taxon>Bacteria</taxon>
        <taxon>Pseudomonadati</taxon>
        <taxon>Pseudomonadota</taxon>
        <taxon>Alphaproteobacteria</taxon>
        <taxon>Hyphomicrobiales</taxon>
        <taxon>Rhizobiaceae</taxon>
        <taxon>Rhizobium/Agrobacterium group</taxon>
        <taxon>Rhizobium</taxon>
    </lineage>
</organism>
<reference evidence="1 2" key="1">
    <citation type="submission" date="2019-06" db="EMBL/GenBank/DDBJ databases">
        <title>Rhizobium sp. CL12 isolated from roots of soybean.</title>
        <authorList>
            <person name="Wang C."/>
        </authorList>
    </citation>
    <scope>NUCLEOTIDE SEQUENCE [LARGE SCALE GENOMIC DNA]</scope>
    <source>
        <strain evidence="1 2">CL12</strain>
    </source>
</reference>
<name>A0A504US29_9HYPH</name>
<dbReference type="EMBL" id="VFYP01000001">
    <property type="protein sequence ID" value="TPP11516.1"/>
    <property type="molecule type" value="Genomic_DNA"/>
</dbReference>
<sequence length="133" mass="15441">MAEPRGLFITTKFRGYNLGIDIDLASRLVSANPKEDFWTSQFKWHGPVRTRSEVLGLDVSSPDGPISEHSLWSFAWDISEDLGETEDNVENIYKEMMDMFRKLPDPDNRKRSLLDRIIELEYQLEDSRNSTQS</sequence>
<gene>
    <name evidence="1" type="ORF">FJQ55_12140</name>
</gene>
<dbReference type="AlphaFoldDB" id="A0A504US29"/>
<evidence type="ECO:0000313" key="1">
    <source>
        <dbReference type="EMBL" id="TPP11516.1"/>
    </source>
</evidence>
<dbReference type="Proteomes" id="UP000316429">
    <property type="component" value="Unassembled WGS sequence"/>
</dbReference>
<proteinExistence type="predicted"/>
<accession>A0A504US29</accession>
<dbReference type="RefSeq" id="WP_140828231.1">
    <property type="nucleotide sequence ID" value="NZ_VFYP01000001.1"/>
</dbReference>
<comment type="caution">
    <text evidence="1">The sequence shown here is derived from an EMBL/GenBank/DDBJ whole genome shotgun (WGS) entry which is preliminary data.</text>
</comment>